<gene>
    <name evidence="3" type="ORF">GCM10007392_44960</name>
</gene>
<dbReference type="AlphaFoldDB" id="A0A918KQW9"/>
<sequence>MEYHVGLESNGSEGHMISSTQTQPTATLWHRVDPRYRTYMRLKQVIVLFIGLIALALAYWRSFIPSPTVAIALLALFLVVFAWFYGVLAHRRYQRTRYSMREWDINLQKGYLFWSQQSMSFNRIQHLVVNQGPLQRLFGLTSLSVYSAGTHGSDIRIPGLRSQDAQNLKETILARINAEPQEPDDAD</sequence>
<proteinExistence type="predicted"/>
<evidence type="ECO:0000256" key="1">
    <source>
        <dbReference type="SAM" id="Phobius"/>
    </source>
</evidence>
<reference evidence="3" key="2">
    <citation type="submission" date="2020-09" db="EMBL/GenBank/DDBJ databases">
        <authorList>
            <person name="Sun Q."/>
            <person name="Kim S."/>
        </authorList>
    </citation>
    <scope>NUCLEOTIDE SEQUENCE</scope>
    <source>
        <strain evidence="3">KCTC 22169</strain>
    </source>
</reference>
<feature type="domain" description="YdbS-like PH" evidence="2">
    <location>
        <begin position="93"/>
        <end position="172"/>
    </location>
</feature>
<feature type="transmembrane region" description="Helical" evidence="1">
    <location>
        <begin position="45"/>
        <end position="63"/>
    </location>
</feature>
<dbReference type="Pfam" id="PF03703">
    <property type="entry name" value="bPH_2"/>
    <property type="match status" value="1"/>
</dbReference>
<organism evidence="3 4">
    <name type="scientific">Saccharospirillum salsuginis</name>
    <dbReference type="NCBI Taxonomy" id="418750"/>
    <lineage>
        <taxon>Bacteria</taxon>
        <taxon>Pseudomonadati</taxon>
        <taxon>Pseudomonadota</taxon>
        <taxon>Gammaproteobacteria</taxon>
        <taxon>Oceanospirillales</taxon>
        <taxon>Saccharospirillaceae</taxon>
        <taxon>Saccharospirillum</taxon>
    </lineage>
</organism>
<dbReference type="EMBL" id="BMXR01000015">
    <property type="protein sequence ID" value="GGX72504.1"/>
    <property type="molecule type" value="Genomic_DNA"/>
</dbReference>
<feature type="transmembrane region" description="Helical" evidence="1">
    <location>
        <begin position="69"/>
        <end position="88"/>
    </location>
</feature>
<name>A0A918KQW9_9GAMM</name>
<keyword evidence="4" id="KW-1185">Reference proteome</keyword>
<evidence type="ECO:0000313" key="4">
    <source>
        <dbReference type="Proteomes" id="UP000626148"/>
    </source>
</evidence>
<keyword evidence="1" id="KW-0812">Transmembrane</keyword>
<dbReference type="Proteomes" id="UP000626148">
    <property type="component" value="Unassembled WGS sequence"/>
</dbReference>
<evidence type="ECO:0000313" key="3">
    <source>
        <dbReference type="EMBL" id="GGX72504.1"/>
    </source>
</evidence>
<keyword evidence="1" id="KW-0472">Membrane</keyword>
<reference evidence="3" key="1">
    <citation type="journal article" date="2014" name="Int. J. Syst. Evol. Microbiol.">
        <title>Complete genome sequence of Corynebacterium casei LMG S-19264T (=DSM 44701T), isolated from a smear-ripened cheese.</title>
        <authorList>
            <consortium name="US DOE Joint Genome Institute (JGI-PGF)"/>
            <person name="Walter F."/>
            <person name="Albersmeier A."/>
            <person name="Kalinowski J."/>
            <person name="Ruckert C."/>
        </authorList>
    </citation>
    <scope>NUCLEOTIDE SEQUENCE</scope>
    <source>
        <strain evidence="3">KCTC 22169</strain>
    </source>
</reference>
<keyword evidence="1" id="KW-1133">Transmembrane helix</keyword>
<comment type="caution">
    <text evidence="3">The sequence shown here is derived from an EMBL/GenBank/DDBJ whole genome shotgun (WGS) entry which is preliminary data.</text>
</comment>
<accession>A0A918KQW9</accession>
<evidence type="ECO:0000259" key="2">
    <source>
        <dbReference type="Pfam" id="PF03703"/>
    </source>
</evidence>
<dbReference type="InterPro" id="IPR005182">
    <property type="entry name" value="YdbS-like_PH"/>
</dbReference>
<protein>
    <submittedName>
        <fullName evidence="3">Membrane protein</fullName>
    </submittedName>
</protein>
<dbReference type="PANTHER" id="PTHR34473">
    <property type="entry name" value="UPF0699 TRANSMEMBRANE PROTEIN YDBS"/>
    <property type="match status" value="1"/>
</dbReference>
<dbReference type="PANTHER" id="PTHR34473:SF3">
    <property type="entry name" value="TRANSMEMBRANE PROTEIN-RELATED"/>
    <property type="match status" value="1"/>
</dbReference>